<dbReference type="RefSeq" id="WP_134531193.1">
    <property type="nucleotide sequence ID" value="NZ_CAADJA010000002.1"/>
</dbReference>
<protein>
    <submittedName>
        <fullName evidence="1">Uncharacterized protein</fullName>
    </submittedName>
</protein>
<dbReference type="AlphaFoldDB" id="A0A484ZJN6"/>
<evidence type="ECO:0000313" key="1">
    <source>
        <dbReference type="EMBL" id="VFS48692.1"/>
    </source>
</evidence>
<organism evidence="1 2">
    <name type="scientific">Budvicia aquatica</name>
    <dbReference type="NCBI Taxonomy" id="82979"/>
    <lineage>
        <taxon>Bacteria</taxon>
        <taxon>Pseudomonadati</taxon>
        <taxon>Pseudomonadota</taxon>
        <taxon>Gammaproteobacteria</taxon>
        <taxon>Enterobacterales</taxon>
        <taxon>Budviciaceae</taxon>
        <taxon>Budvicia</taxon>
    </lineage>
</organism>
<evidence type="ECO:0000313" key="2">
    <source>
        <dbReference type="Proteomes" id="UP000373449"/>
    </source>
</evidence>
<gene>
    <name evidence="1" type="ORF">NCTC12282_03328</name>
</gene>
<dbReference type="Proteomes" id="UP000373449">
    <property type="component" value="Unassembled WGS sequence"/>
</dbReference>
<sequence length="242" mass="25159">MSVKHNSTNPPFLSVGGLISGAKLSKVAAGVIMACSGVLYFANAANASSCNTSNGIDGGIAVADGGSCSITNMFDPKTNDHKVGALYVNNGDKITLTGDVTTIALGDPGYISFKLGDLVAGTNSEEHLVLGDKTNGVTTKDEITGANIIVATYYSDQIGSSMWGASDYWFTAIPHNVNGEQYLNTRFATVENGTLVVNLGNSSVESTHKENTIKMAAKESFLTVAKGPGSTVEWTSKKFSGV</sequence>
<name>A0A484ZJN6_9GAMM</name>
<dbReference type="EMBL" id="CAADJA010000002">
    <property type="protein sequence ID" value="VFS48692.1"/>
    <property type="molecule type" value="Genomic_DNA"/>
</dbReference>
<proteinExistence type="predicted"/>
<reference evidence="1 2" key="1">
    <citation type="submission" date="2019-03" db="EMBL/GenBank/DDBJ databases">
        <authorList>
            <consortium name="Pathogen Informatics"/>
        </authorList>
    </citation>
    <scope>NUCLEOTIDE SEQUENCE [LARGE SCALE GENOMIC DNA]</scope>
    <source>
        <strain evidence="1 2">NCTC12282</strain>
    </source>
</reference>
<accession>A0A484ZJN6</accession>